<name>T1K8Q5_TETUR</name>
<dbReference type="InterPro" id="IPR001810">
    <property type="entry name" value="F-box_dom"/>
</dbReference>
<dbReference type="SUPFAM" id="SSF52047">
    <property type="entry name" value="RNI-like"/>
    <property type="match status" value="1"/>
</dbReference>
<dbReference type="KEGG" id="tut:107361805"/>
<dbReference type="InterPro" id="IPR036047">
    <property type="entry name" value="F-box-like_dom_sf"/>
</dbReference>
<dbReference type="Gene3D" id="3.80.10.10">
    <property type="entry name" value="Ribonuclease Inhibitor"/>
    <property type="match status" value="1"/>
</dbReference>
<feature type="domain" description="F-box" evidence="1">
    <location>
        <begin position="3"/>
        <end position="39"/>
    </location>
</feature>
<organism evidence="2 3">
    <name type="scientific">Tetranychus urticae</name>
    <name type="common">Two-spotted spider mite</name>
    <dbReference type="NCBI Taxonomy" id="32264"/>
    <lineage>
        <taxon>Eukaryota</taxon>
        <taxon>Metazoa</taxon>
        <taxon>Ecdysozoa</taxon>
        <taxon>Arthropoda</taxon>
        <taxon>Chelicerata</taxon>
        <taxon>Arachnida</taxon>
        <taxon>Acari</taxon>
        <taxon>Acariformes</taxon>
        <taxon>Trombidiformes</taxon>
        <taxon>Prostigmata</taxon>
        <taxon>Eleutherengona</taxon>
        <taxon>Raphignathae</taxon>
        <taxon>Tetranychoidea</taxon>
        <taxon>Tetranychidae</taxon>
        <taxon>Tetranychus</taxon>
    </lineage>
</organism>
<dbReference type="Gene3D" id="1.20.1280.50">
    <property type="match status" value="1"/>
</dbReference>
<proteinExistence type="predicted"/>
<dbReference type="OMA" id="TREPICR"/>
<evidence type="ECO:0000313" key="2">
    <source>
        <dbReference type="EnsemblMetazoa" id="tetur07g02190.1"/>
    </source>
</evidence>
<protein>
    <recommendedName>
        <fullName evidence="1">F-box domain-containing protein</fullName>
    </recommendedName>
</protein>
<dbReference type="EnsemblMetazoa" id="tetur07g02190.1">
    <property type="protein sequence ID" value="tetur07g02190.1"/>
    <property type="gene ID" value="tetur07g02190"/>
</dbReference>
<keyword evidence="3" id="KW-1185">Reference proteome</keyword>
<sequence>MLINELPDDCLMAIFEYVNDLDDLINCYKVCVGWSYLIAERTKKAKYLLEDPWQTDDYEHDDEDDSDYSDLFRYPWDCVFYRGRNPIDVTCLNTLFPNLTILEFTYRLENKMKRSEIVSFVRNHESLKGIIDENGYPVSEYCNKLEMTSTYSDELSKIQNASNIKQLYTGNFSVEDVKKYAHDFPNLELLRTSINMKGKNKGSRVSVFEKLKILILYSDDQKGFHGFHLMDLCPNLQSAFITMECNRFFVDETVKHECLQDLVIQFFGDKRINWNDLERLLMKYPNLKHLALRKPRGMNDEHVEKLIQILPNLVLLNVENWPTITKRTVDIVDDYCKRNGRSIKCYVERNYNEIKSDWPHLSTTNEKISRGFDFMKHCFLKDSFELPHFLVPVDY</sequence>
<dbReference type="EMBL" id="CAEY01001880">
    <property type="status" value="NOT_ANNOTATED_CDS"/>
    <property type="molecule type" value="Genomic_DNA"/>
</dbReference>
<evidence type="ECO:0000259" key="1">
    <source>
        <dbReference type="Pfam" id="PF12937"/>
    </source>
</evidence>
<dbReference type="InterPro" id="IPR032675">
    <property type="entry name" value="LRR_dom_sf"/>
</dbReference>
<accession>T1K8Q5</accession>
<dbReference type="SUPFAM" id="SSF81383">
    <property type="entry name" value="F-box domain"/>
    <property type="match status" value="1"/>
</dbReference>
<reference evidence="2" key="2">
    <citation type="submission" date="2015-06" db="UniProtKB">
        <authorList>
            <consortium name="EnsemblMetazoa"/>
        </authorList>
    </citation>
    <scope>IDENTIFICATION</scope>
</reference>
<dbReference type="Pfam" id="PF12937">
    <property type="entry name" value="F-box-like"/>
    <property type="match status" value="1"/>
</dbReference>
<evidence type="ECO:0000313" key="3">
    <source>
        <dbReference type="Proteomes" id="UP000015104"/>
    </source>
</evidence>
<dbReference type="HOGENOM" id="CLU_029073_1_0_1"/>
<dbReference type="AlphaFoldDB" id="T1K8Q5"/>
<reference evidence="3" key="1">
    <citation type="submission" date="2011-08" db="EMBL/GenBank/DDBJ databases">
        <authorList>
            <person name="Rombauts S."/>
        </authorList>
    </citation>
    <scope>NUCLEOTIDE SEQUENCE</scope>
    <source>
        <strain evidence="3">London</strain>
    </source>
</reference>
<gene>
    <name evidence="2" type="primary">107361805</name>
</gene>
<dbReference type="Proteomes" id="UP000015104">
    <property type="component" value="Unassembled WGS sequence"/>
</dbReference>